<dbReference type="Pfam" id="PF00534">
    <property type="entry name" value="Glycos_transf_1"/>
    <property type="match status" value="1"/>
</dbReference>
<gene>
    <name evidence="3" type="ORF">M9R61_14650</name>
</gene>
<dbReference type="PANTHER" id="PTHR12526">
    <property type="entry name" value="GLYCOSYLTRANSFERASE"/>
    <property type="match status" value="1"/>
</dbReference>
<protein>
    <submittedName>
        <fullName evidence="3">Glycosyltransferase family 4 protein</fullName>
    </submittedName>
</protein>
<dbReference type="Pfam" id="PF13439">
    <property type="entry name" value="Glyco_transf_4"/>
    <property type="match status" value="1"/>
</dbReference>
<dbReference type="AlphaFoldDB" id="A0A9X3LAR5"/>
<dbReference type="InterPro" id="IPR028098">
    <property type="entry name" value="Glyco_trans_4-like_N"/>
</dbReference>
<accession>A0A9X3LAR5</accession>
<proteinExistence type="predicted"/>
<organism evidence="3 4">
    <name type="scientific">Psychrobacillus psychrodurans</name>
    <dbReference type="NCBI Taxonomy" id="126157"/>
    <lineage>
        <taxon>Bacteria</taxon>
        <taxon>Bacillati</taxon>
        <taxon>Bacillota</taxon>
        <taxon>Bacilli</taxon>
        <taxon>Bacillales</taxon>
        <taxon>Bacillaceae</taxon>
        <taxon>Psychrobacillus</taxon>
    </lineage>
</organism>
<sequence length="417" mass="47510">MKILLATYWSIPHLGGVWNYMVQLKKKLEQLGHEVHMLGYDEDNLNIHMIGSDKKVPRDKLLPLLQAKINKENYPEIYENKLVEYTEFQRYIFELGTAYFGLEDYDLIHTQDVISTACIDRIRPKHVPLVATLHGSVAHEIHHQLTTIHKTPNSYIARAYYDDLEQLGAGTAEKTIVANNWLRNILIDEFKVVEEQIKVLHYGFDTESFIKQMKVKTLITPPKNKKVIIYTGRLTDLKGIKYLLEALGKLKKERQDWVCWIVGSGDGESKLRVKSKVLGLDDYVQFLGKREDVPALLGKADIYVLPTLLENQPLSLIEAQIAGKATIVSEVGGLPEMVQHKVTGILTPPGDSNALFENLNLLLSDEQLRKKLGMNAKKWGMTHWSIDQGMKSLLEVYNEVVSMRKNGDEDDSNNPIH</sequence>
<evidence type="ECO:0000259" key="1">
    <source>
        <dbReference type="Pfam" id="PF00534"/>
    </source>
</evidence>
<evidence type="ECO:0000313" key="3">
    <source>
        <dbReference type="EMBL" id="MCZ8534547.1"/>
    </source>
</evidence>
<dbReference type="Proteomes" id="UP001152172">
    <property type="component" value="Unassembled WGS sequence"/>
</dbReference>
<dbReference type="InterPro" id="IPR001296">
    <property type="entry name" value="Glyco_trans_1"/>
</dbReference>
<dbReference type="EMBL" id="JAMKBI010000011">
    <property type="protein sequence ID" value="MCZ8534547.1"/>
    <property type="molecule type" value="Genomic_DNA"/>
</dbReference>
<evidence type="ECO:0000313" key="4">
    <source>
        <dbReference type="Proteomes" id="UP001152172"/>
    </source>
</evidence>
<dbReference type="SUPFAM" id="SSF53756">
    <property type="entry name" value="UDP-Glycosyltransferase/glycogen phosphorylase"/>
    <property type="match status" value="1"/>
</dbReference>
<dbReference type="RefSeq" id="WP_269922686.1">
    <property type="nucleotide sequence ID" value="NZ_JAMKBI010000011.1"/>
</dbReference>
<dbReference type="CDD" id="cd03801">
    <property type="entry name" value="GT4_PimA-like"/>
    <property type="match status" value="1"/>
</dbReference>
<feature type="domain" description="Glycosyl transferase family 1" evidence="1">
    <location>
        <begin position="221"/>
        <end position="379"/>
    </location>
</feature>
<feature type="domain" description="Glycosyltransferase subfamily 4-like N-terminal" evidence="2">
    <location>
        <begin position="15"/>
        <end position="207"/>
    </location>
</feature>
<dbReference type="GO" id="GO:0016757">
    <property type="term" value="F:glycosyltransferase activity"/>
    <property type="evidence" value="ECO:0007669"/>
    <property type="project" value="InterPro"/>
</dbReference>
<comment type="caution">
    <text evidence="3">The sequence shown here is derived from an EMBL/GenBank/DDBJ whole genome shotgun (WGS) entry which is preliminary data.</text>
</comment>
<keyword evidence="4" id="KW-1185">Reference proteome</keyword>
<dbReference type="Gene3D" id="3.40.50.2000">
    <property type="entry name" value="Glycogen Phosphorylase B"/>
    <property type="match status" value="2"/>
</dbReference>
<reference evidence="3" key="1">
    <citation type="submission" date="2022-05" db="EMBL/GenBank/DDBJ databases">
        <authorList>
            <person name="Colautti A."/>
            <person name="Iacumin L."/>
        </authorList>
    </citation>
    <scope>NUCLEOTIDE SEQUENCE</scope>
    <source>
        <strain evidence="3">DSM 30747</strain>
    </source>
</reference>
<name>A0A9X3LAR5_9BACI</name>
<evidence type="ECO:0000259" key="2">
    <source>
        <dbReference type="Pfam" id="PF13439"/>
    </source>
</evidence>